<name>A0A0U4JKF9_9CAUD</name>
<dbReference type="OrthoDB" id="33751at10239"/>
<dbReference type="GeneID" id="40078976"/>
<dbReference type="Proteomes" id="UP000222527">
    <property type="component" value="Segment"/>
</dbReference>
<organism evidence="1 2">
    <name type="scientific">Arthrobacter phage Circum</name>
    <dbReference type="NCBI Taxonomy" id="1772295"/>
    <lineage>
        <taxon>Viruses</taxon>
        <taxon>Duplodnaviria</taxon>
        <taxon>Heunggongvirae</taxon>
        <taxon>Uroviricota</taxon>
        <taxon>Caudoviricetes</taxon>
        <taxon>Mudcatvirus</taxon>
        <taxon>Mudcatvirus circum</taxon>
    </lineage>
</organism>
<proteinExistence type="predicted"/>
<accession>A0A0U4JKF9</accession>
<reference evidence="1 2" key="1">
    <citation type="submission" date="2015-11" db="EMBL/GenBank/DDBJ databases">
        <authorList>
            <person name="Aziz R.M."/>
            <person name="Carl E.L."/>
            <person name="Farooq M.A."/>
            <person name="Gal B."/>
            <person name="Garcia Martinez K."/>
            <person name="Mathew K.J."/>
            <person name="Obando D.J."/>
            <person name="Robinson K.M."/>
            <person name="Robinson M.D."/>
            <person name="Sanders L.M."/>
            <person name="Silva M.P."/>
            <person name="Tasnim L."/>
            <person name="Vo M."/>
            <person name="Vo Q.D."/>
            <person name="Simon S.E."/>
            <person name="Hughes L.E."/>
            <person name="Benjamin R.C."/>
            <person name="Bradley K.W."/>
            <person name="Asai D.J."/>
            <person name="Bowman C.A."/>
            <person name="Russell D.A."/>
            <person name="Pope W.H."/>
            <person name="Jacobs-Sera D."/>
            <person name="Hendrix R.W."/>
            <person name="Hatfull G.F."/>
        </authorList>
    </citation>
    <scope>NUCLEOTIDE SEQUENCE [LARGE SCALE GENOMIC DNA]</scope>
</reference>
<protein>
    <submittedName>
        <fullName evidence="1">Minor tail protein</fullName>
    </submittedName>
</protein>
<gene>
    <name evidence="1" type="primary">18</name>
    <name evidence="1" type="ORF">CIRCUM_18</name>
</gene>
<dbReference type="KEGG" id="vg:40078976"/>
<dbReference type="EMBL" id="KU160642">
    <property type="protein sequence ID" value="ALY08785.1"/>
    <property type="molecule type" value="Genomic_DNA"/>
</dbReference>
<evidence type="ECO:0000313" key="1">
    <source>
        <dbReference type="EMBL" id="ALY08785.1"/>
    </source>
</evidence>
<keyword evidence="2" id="KW-1185">Reference proteome</keyword>
<sequence>MMTPTYDTYPGVDENNEFPPPVRAAFANSSELLTKITSTLASNQAVVDGAASQALNGVGLIPKWKPNTVYAVDQWVISPRGNFLICKTAHTSPSSFSEATEVNWTFINGGPRKWLPFNADLDTYRNSVGGVNVWLMPSQAYVDTYINWPSDLPKAPGLFIVHGDYINGSTIIFGQTIWTYGATYGKRERTTRSGAAWNPWVDPYASGTVVNTGLASDYALSNQALRDAFRRRRGAIGTNDVTAIAIRLDHGAVYAKDKCIPKFVQHGLPWSIAVNPGSGRLALTENAGIPWSEYHDWVKNKGGEILNHGMDHADASTSADLKVQLVDSKPILQTNIPTQAIEVFAVPGVGGTNMNGWTSTNTPEHFTSAYEAARLVLENHAFCTGYTPGLYRELDGYPSNGETHYTMDSAATASDVIVRIQNAQNYGTGLQLMLHPSQMDTAGNITTAVFNEIMDWIASERDAGRLVVLSTSGLFLADMHSSVRHNLLRNPELQGTNGWNTSGYTGFTGFAQSNTSAGQISQNIDLTNRAHHAGSLREITAKFTADSSGGIARLQIEHVAAGINVVKDVTLSANEVKTVRFSALMPIWSGSNLPTYRAGRLSGGAIKVENPGVLAV</sequence>
<evidence type="ECO:0000313" key="2">
    <source>
        <dbReference type="Proteomes" id="UP000222527"/>
    </source>
</evidence>
<dbReference type="RefSeq" id="YP_009603107.1">
    <property type="nucleotide sequence ID" value="NC_041948.1"/>
</dbReference>